<evidence type="ECO:0000256" key="1">
    <source>
        <dbReference type="ARBA" id="ARBA00004123"/>
    </source>
</evidence>
<dbReference type="OrthoDB" id="785956at2759"/>
<evidence type="ECO:0000256" key="4">
    <source>
        <dbReference type="ARBA" id="ARBA00023125"/>
    </source>
</evidence>
<dbReference type="GO" id="GO:0000976">
    <property type="term" value="F:transcription cis-regulatory region binding"/>
    <property type="evidence" value="ECO:0007669"/>
    <property type="project" value="UniProtKB-ARBA"/>
</dbReference>
<keyword evidence="6" id="KW-0804">Transcription</keyword>
<evidence type="ECO:0000256" key="3">
    <source>
        <dbReference type="ARBA" id="ARBA00023015"/>
    </source>
</evidence>
<dbReference type="Pfam" id="PF00847">
    <property type="entry name" value="AP2"/>
    <property type="match status" value="1"/>
</dbReference>
<reference evidence="10" key="1">
    <citation type="journal article" date="2019" name="Toxins">
        <title>Detection of Abrin-Like and Prepropulchellin-Like Toxin Genes and Transcripts Using Whole Genome Sequencing and Full-Length Transcript Sequencing of Abrus precatorius.</title>
        <authorList>
            <person name="Hovde B.T."/>
            <person name="Daligault H.E."/>
            <person name="Hanschen E.R."/>
            <person name="Kunde Y.A."/>
            <person name="Johnson M.B."/>
            <person name="Starkenburg S.R."/>
            <person name="Johnson S.L."/>
        </authorList>
    </citation>
    <scope>NUCLEOTIDE SEQUENCE [LARGE SCALE GENOMIC DNA]</scope>
</reference>
<keyword evidence="7" id="KW-0539">Nucleus</keyword>
<dbReference type="SUPFAM" id="SSF54171">
    <property type="entry name" value="DNA-binding domain"/>
    <property type="match status" value="1"/>
</dbReference>
<comment type="subcellular location">
    <subcellularLocation>
        <location evidence="1">Nucleus</location>
    </subcellularLocation>
</comment>
<dbReference type="GO" id="GO:0009873">
    <property type="term" value="P:ethylene-activated signaling pathway"/>
    <property type="evidence" value="ECO:0007669"/>
    <property type="project" value="UniProtKB-KW"/>
</dbReference>
<dbReference type="PANTHER" id="PTHR31657">
    <property type="entry name" value="ETHYLENE-RESPONSIVE TRANSCRIPTION FACTOR ERF061"/>
    <property type="match status" value="1"/>
</dbReference>
<reference evidence="11" key="2">
    <citation type="submission" date="2025-08" db="UniProtKB">
        <authorList>
            <consortium name="RefSeq"/>
        </authorList>
    </citation>
    <scope>IDENTIFICATION</scope>
    <source>
        <tissue evidence="11">Young leaves</tissue>
    </source>
</reference>
<feature type="domain" description="AP2/ERF" evidence="9">
    <location>
        <begin position="170"/>
        <end position="227"/>
    </location>
</feature>
<evidence type="ECO:0000259" key="9">
    <source>
        <dbReference type="PROSITE" id="PS51032"/>
    </source>
</evidence>
<accession>A0A8B8KIV0</accession>
<name>A0A8B8KIV0_ABRPR</name>
<dbReference type="RefSeq" id="XP_027343188.1">
    <property type="nucleotide sequence ID" value="XM_027487387.1"/>
</dbReference>
<proteinExistence type="inferred from homology"/>
<dbReference type="Proteomes" id="UP000694853">
    <property type="component" value="Unplaced"/>
</dbReference>
<dbReference type="InterPro" id="IPR036955">
    <property type="entry name" value="AP2/ERF_dom_sf"/>
</dbReference>
<dbReference type="GeneID" id="113855756"/>
<evidence type="ECO:0000256" key="8">
    <source>
        <dbReference type="ARBA" id="ARBA00024343"/>
    </source>
</evidence>
<keyword evidence="4" id="KW-0238">DNA-binding</keyword>
<evidence type="ECO:0000313" key="11">
    <source>
        <dbReference type="RefSeq" id="XP_027343188.1"/>
    </source>
</evidence>
<dbReference type="InterPro" id="IPR051758">
    <property type="entry name" value="ERF/AP2-like"/>
</dbReference>
<evidence type="ECO:0000256" key="6">
    <source>
        <dbReference type="ARBA" id="ARBA00023163"/>
    </source>
</evidence>
<comment type="similarity">
    <text evidence="8">Belongs to the AP2/ERF transcription factor family. ERF subfamily.</text>
</comment>
<dbReference type="PROSITE" id="PS51032">
    <property type="entry name" value="AP2_ERF"/>
    <property type="match status" value="1"/>
</dbReference>
<dbReference type="FunFam" id="3.30.730.10:FF:000001">
    <property type="entry name" value="Ethylene-responsive transcription factor 2"/>
    <property type="match status" value="1"/>
</dbReference>
<protein>
    <submittedName>
        <fullName evidence="11">Ethylene-responsive transcription factor ERF061-like</fullName>
    </submittedName>
</protein>
<sequence>MSRGPLSPQDHNSAFVDTFCLSSIHKHYVDDGEHPSPNGREKQRVRLTHARVTSTLPSFYISFILCSSLGEKITSQVDETTEATQERNAEHAGVDNGSCLLLSDMNGSNTLHSTFSHYPPSNSTTTVTSSSMPSGSFGCSVYHRQRDILEKLYEESKLNGSLVPNSSKKGYRGVRQRQWGKWVAEIRVPQNRMRVWLGTHDTPEAAAYAYDRAAYKLRGEYARLNFPHGFGDESTSLSALKSSVDAKIQAMCQTMKRDKSKTRATQKL</sequence>
<keyword evidence="2" id="KW-0936">Ethylene signaling pathway</keyword>
<organism evidence="10 11">
    <name type="scientific">Abrus precatorius</name>
    <name type="common">Indian licorice</name>
    <name type="synonym">Glycine abrus</name>
    <dbReference type="NCBI Taxonomy" id="3816"/>
    <lineage>
        <taxon>Eukaryota</taxon>
        <taxon>Viridiplantae</taxon>
        <taxon>Streptophyta</taxon>
        <taxon>Embryophyta</taxon>
        <taxon>Tracheophyta</taxon>
        <taxon>Spermatophyta</taxon>
        <taxon>Magnoliopsida</taxon>
        <taxon>eudicotyledons</taxon>
        <taxon>Gunneridae</taxon>
        <taxon>Pentapetalae</taxon>
        <taxon>rosids</taxon>
        <taxon>fabids</taxon>
        <taxon>Fabales</taxon>
        <taxon>Fabaceae</taxon>
        <taxon>Papilionoideae</taxon>
        <taxon>50 kb inversion clade</taxon>
        <taxon>NPAAA clade</taxon>
        <taxon>indigoferoid/millettioid clade</taxon>
        <taxon>Abreae</taxon>
        <taxon>Abrus</taxon>
    </lineage>
</organism>
<dbReference type="KEGG" id="aprc:113855756"/>
<dbReference type="CDD" id="cd00018">
    <property type="entry name" value="AP2"/>
    <property type="match status" value="1"/>
</dbReference>
<evidence type="ECO:0000313" key="10">
    <source>
        <dbReference type="Proteomes" id="UP000694853"/>
    </source>
</evidence>
<keyword evidence="10" id="KW-1185">Reference proteome</keyword>
<gene>
    <name evidence="11" type="primary">LOC113855756</name>
</gene>
<dbReference type="SMART" id="SM00380">
    <property type="entry name" value="AP2"/>
    <property type="match status" value="1"/>
</dbReference>
<dbReference type="PRINTS" id="PR00367">
    <property type="entry name" value="ETHRSPELEMNT"/>
</dbReference>
<dbReference type="GO" id="GO:0005634">
    <property type="term" value="C:nucleus"/>
    <property type="evidence" value="ECO:0007669"/>
    <property type="project" value="UniProtKB-SubCell"/>
</dbReference>
<evidence type="ECO:0000256" key="5">
    <source>
        <dbReference type="ARBA" id="ARBA00023159"/>
    </source>
</evidence>
<dbReference type="GO" id="GO:0003700">
    <property type="term" value="F:DNA-binding transcription factor activity"/>
    <property type="evidence" value="ECO:0007669"/>
    <property type="project" value="InterPro"/>
</dbReference>
<dbReference type="Gene3D" id="3.30.730.10">
    <property type="entry name" value="AP2/ERF domain"/>
    <property type="match status" value="1"/>
</dbReference>
<evidence type="ECO:0000256" key="7">
    <source>
        <dbReference type="ARBA" id="ARBA00023242"/>
    </source>
</evidence>
<keyword evidence="3" id="KW-0805">Transcription regulation</keyword>
<dbReference type="AlphaFoldDB" id="A0A8B8KIV0"/>
<dbReference type="InterPro" id="IPR001471">
    <property type="entry name" value="AP2/ERF_dom"/>
</dbReference>
<keyword evidence="5" id="KW-0010">Activator</keyword>
<dbReference type="InterPro" id="IPR016177">
    <property type="entry name" value="DNA-bd_dom_sf"/>
</dbReference>
<dbReference type="PANTHER" id="PTHR31657:SF20">
    <property type="entry name" value="ETHYLENE-RESPONSIVE TRANSCRIPTION FACTOR ERF061"/>
    <property type="match status" value="1"/>
</dbReference>
<evidence type="ECO:0000256" key="2">
    <source>
        <dbReference type="ARBA" id="ARBA00022745"/>
    </source>
</evidence>